<evidence type="ECO:0000256" key="1">
    <source>
        <dbReference type="SAM" id="MobiDB-lite"/>
    </source>
</evidence>
<dbReference type="InterPro" id="IPR027417">
    <property type="entry name" value="P-loop_NTPase"/>
</dbReference>
<dbReference type="EMBL" id="HBGO01000581">
    <property type="protein sequence ID" value="CAD9319115.1"/>
    <property type="molecule type" value="Transcribed_RNA"/>
</dbReference>
<reference evidence="2" key="1">
    <citation type="submission" date="2021-01" db="EMBL/GenBank/DDBJ databases">
        <authorList>
            <person name="Corre E."/>
            <person name="Pelletier E."/>
            <person name="Niang G."/>
            <person name="Scheremetjew M."/>
            <person name="Finn R."/>
            <person name="Kale V."/>
            <person name="Holt S."/>
            <person name="Cochrane G."/>
            <person name="Meng A."/>
            <person name="Brown T."/>
            <person name="Cohen L."/>
        </authorList>
    </citation>
    <scope>NUCLEOTIDE SEQUENCE</scope>
    <source>
        <strain evidence="2">Grunow 1884</strain>
    </source>
</reference>
<proteinExistence type="predicted"/>
<name>A0A7S2E747_TRICV</name>
<accession>A0A7S2E747</accession>
<dbReference type="AlphaFoldDB" id="A0A7S2E747"/>
<feature type="region of interest" description="Disordered" evidence="1">
    <location>
        <begin position="219"/>
        <end position="239"/>
    </location>
</feature>
<dbReference type="PANTHER" id="PTHR32301">
    <property type="entry name" value="COUNTIN RECEPTOR CNR3-RELATED"/>
    <property type="match status" value="1"/>
</dbReference>
<gene>
    <name evidence="2" type="ORF">OSIN01602_LOCUS310</name>
</gene>
<dbReference type="InterPro" id="IPR053259">
    <property type="entry name" value="Golvesin-related_Golgi"/>
</dbReference>
<sequence length="276" mass="31034">MATMMSHCMDLVLANEAGGYYGWDDHDQLAIFEVGEGGDGARYVNVDTTSLDGLKRAHDLGLARSGMADVIVAARFVPAVEQLFDERYRGRMFALLRHPVERAVSMYYYRQYATWEPTYEPCLSEMTVLEYARNPRFVEGNWMVRTLTDKMVGEVTREDLEAAKEILRRKCLVGIVDGSSEGGGRMAESVRRFDAYFGFSAGPGEKKVCTDNLLHDRGVHGEGRGSNKHSHPHYGPESPEWKALAKAHELDMELYQYAEGLFEVQGALLEEMDLST</sequence>
<evidence type="ECO:0000313" key="2">
    <source>
        <dbReference type="EMBL" id="CAD9319115.1"/>
    </source>
</evidence>
<dbReference type="PANTHER" id="PTHR32301:SF6">
    <property type="entry name" value="GOLVESIN-RELATED"/>
    <property type="match status" value="1"/>
</dbReference>
<evidence type="ECO:0008006" key="3">
    <source>
        <dbReference type="Google" id="ProtNLM"/>
    </source>
</evidence>
<dbReference type="Gene3D" id="3.40.50.300">
    <property type="entry name" value="P-loop containing nucleotide triphosphate hydrolases"/>
    <property type="match status" value="1"/>
</dbReference>
<protein>
    <recommendedName>
        <fullName evidence="3">Sulfotransferase domain-containing protein</fullName>
    </recommendedName>
</protein>
<organism evidence="2">
    <name type="scientific">Trieres chinensis</name>
    <name type="common">Marine centric diatom</name>
    <name type="synonym">Odontella sinensis</name>
    <dbReference type="NCBI Taxonomy" id="1514140"/>
    <lineage>
        <taxon>Eukaryota</taxon>
        <taxon>Sar</taxon>
        <taxon>Stramenopiles</taxon>
        <taxon>Ochrophyta</taxon>
        <taxon>Bacillariophyta</taxon>
        <taxon>Mediophyceae</taxon>
        <taxon>Biddulphiophycidae</taxon>
        <taxon>Eupodiscales</taxon>
        <taxon>Parodontellaceae</taxon>
        <taxon>Trieres</taxon>
    </lineage>
</organism>